<dbReference type="GO" id="GO:0008930">
    <property type="term" value="F:methylthioadenosine nucleosidase activity"/>
    <property type="evidence" value="ECO:0007669"/>
    <property type="project" value="TreeGrafter"/>
</dbReference>
<dbReference type="PANTHER" id="PTHR46832">
    <property type="entry name" value="5'-METHYLTHIOADENOSINE/S-ADENOSYLHOMOCYSTEINE NUCLEOSIDASE"/>
    <property type="match status" value="1"/>
</dbReference>
<evidence type="ECO:0000313" key="2">
    <source>
        <dbReference type="EMBL" id="SHK19115.1"/>
    </source>
</evidence>
<gene>
    <name evidence="2" type="ORF">SAMN02745912_02559</name>
</gene>
<dbReference type="Pfam" id="PF01048">
    <property type="entry name" value="PNP_UDP_1"/>
    <property type="match status" value="1"/>
</dbReference>
<dbReference type="SUPFAM" id="SSF53167">
    <property type="entry name" value="Purine and uridine phosphorylases"/>
    <property type="match status" value="1"/>
</dbReference>
<organism evidence="2 3">
    <name type="scientific">Paramaledivibacter caminithermalis (strain DSM 15212 / CIP 107654 / DViRD3)</name>
    <name type="common">Clostridium caminithermale</name>
    <dbReference type="NCBI Taxonomy" id="1121301"/>
    <lineage>
        <taxon>Bacteria</taxon>
        <taxon>Bacillati</taxon>
        <taxon>Bacillota</taxon>
        <taxon>Clostridia</taxon>
        <taxon>Peptostreptococcales</taxon>
        <taxon>Caminicellaceae</taxon>
        <taxon>Paramaledivibacter</taxon>
    </lineage>
</organism>
<accession>A0A1M6QG10</accession>
<evidence type="ECO:0000313" key="3">
    <source>
        <dbReference type="Proteomes" id="UP000184465"/>
    </source>
</evidence>
<dbReference type="Proteomes" id="UP000184465">
    <property type="component" value="Unassembled WGS sequence"/>
</dbReference>
<dbReference type="GO" id="GO:0019284">
    <property type="term" value="P:L-methionine salvage from S-adenosylmethionine"/>
    <property type="evidence" value="ECO:0007669"/>
    <property type="project" value="TreeGrafter"/>
</dbReference>
<dbReference type="PANTHER" id="PTHR46832:SF1">
    <property type="entry name" value="5'-METHYLTHIOADENOSINE_S-ADENOSYLHOMOCYSTEINE NUCLEOSIDASE"/>
    <property type="match status" value="1"/>
</dbReference>
<dbReference type="InterPro" id="IPR000845">
    <property type="entry name" value="Nucleoside_phosphorylase_d"/>
</dbReference>
<dbReference type="OrthoDB" id="9792278at2"/>
<evidence type="ECO:0000259" key="1">
    <source>
        <dbReference type="Pfam" id="PF01048"/>
    </source>
</evidence>
<dbReference type="GO" id="GO:0005829">
    <property type="term" value="C:cytosol"/>
    <property type="evidence" value="ECO:0007669"/>
    <property type="project" value="TreeGrafter"/>
</dbReference>
<keyword evidence="3" id="KW-1185">Reference proteome</keyword>
<dbReference type="InterPro" id="IPR035994">
    <property type="entry name" value="Nucleoside_phosphorylase_sf"/>
</dbReference>
<dbReference type="GO" id="GO:0009116">
    <property type="term" value="P:nucleoside metabolic process"/>
    <property type="evidence" value="ECO:0007669"/>
    <property type="project" value="InterPro"/>
</dbReference>
<dbReference type="GO" id="GO:0008782">
    <property type="term" value="F:adenosylhomocysteine nucleosidase activity"/>
    <property type="evidence" value="ECO:0007669"/>
    <property type="project" value="TreeGrafter"/>
</dbReference>
<dbReference type="CDD" id="cd09008">
    <property type="entry name" value="MTAN"/>
    <property type="match status" value="1"/>
</dbReference>
<reference evidence="2 3" key="1">
    <citation type="submission" date="2016-11" db="EMBL/GenBank/DDBJ databases">
        <authorList>
            <person name="Jaros S."/>
            <person name="Januszkiewicz K."/>
            <person name="Wedrychowicz H."/>
        </authorList>
    </citation>
    <scope>NUCLEOTIDE SEQUENCE [LARGE SCALE GENOMIC DNA]</scope>
    <source>
        <strain evidence="2 3">DSM 15212</strain>
    </source>
</reference>
<sequence length="255" mass="29263">MCGIHEKMKRIFFVTASTAEAREILKKLSGARKENVCGLTVYLKKMNLKFEIGMAVLGIAKVSFGIGTQVIIDRYAPDEIYCLGFCGSLVEDTKLLSPVICTESFQYDIYSSNKSIKDIYSPEYRRLARYPASFDLIKKSKKALEDMKPYMFLMGTGDNFLNDRITADRLKKENLPMVVDQETAAFYQSCYYSGVKAIAIKIITDRCDHYAYKSYTEQEGEAGKKLVLVFQKLMQYELDNFHRDLYMIKEEKNNG</sequence>
<protein>
    <submittedName>
        <fullName evidence="2">Nucleoside phosphorylase</fullName>
    </submittedName>
</protein>
<dbReference type="STRING" id="1121301.SAMN02745912_02559"/>
<feature type="domain" description="Nucleoside phosphorylase" evidence="1">
    <location>
        <begin position="12"/>
        <end position="225"/>
    </location>
</feature>
<proteinExistence type="predicted"/>
<name>A0A1M6QG10_PARC5</name>
<dbReference type="Gene3D" id="3.40.50.1580">
    <property type="entry name" value="Nucleoside phosphorylase domain"/>
    <property type="match status" value="1"/>
</dbReference>
<dbReference type="EMBL" id="FRAG01000034">
    <property type="protein sequence ID" value="SHK19115.1"/>
    <property type="molecule type" value="Genomic_DNA"/>
</dbReference>
<dbReference type="AlphaFoldDB" id="A0A1M6QG10"/>